<feature type="domain" description="Thioesterase" evidence="2">
    <location>
        <begin position="180"/>
        <end position="244"/>
    </location>
</feature>
<keyword evidence="1" id="KW-0812">Transmembrane</keyword>
<dbReference type="Proteomes" id="UP001175261">
    <property type="component" value="Unassembled WGS sequence"/>
</dbReference>
<dbReference type="AlphaFoldDB" id="A0AA39GB45"/>
<keyword evidence="1" id="KW-1133">Transmembrane helix</keyword>
<gene>
    <name evidence="3" type="ORF">NLU13_9217</name>
</gene>
<evidence type="ECO:0000256" key="1">
    <source>
        <dbReference type="SAM" id="Phobius"/>
    </source>
</evidence>
<organism evidence="3 4">
    <name type="scientific">Sarocladium strictum</name>
    <name type="common">Black bundle disease fungus</name>
    <name type="synonym">Acremonium strictum</name>
    <dbReference type="NCBI Taxonomy" id="5046"/>
    <lineage>
        <taxon>Eukaryota</taxon>
        <taxon>Fungi</taxon>
        <taxon>Dikarya</taxon>
        <taxon>Ascomycota</taxon>
        <taxon>Pezizomycotina</taxon>
        <taxon>Sordariomycetes</taxon>
        <taxon>Hypocreomycetidae</taxon>
        <taxon>Hypocreales</taxon>
        <taxon>Sarocladiaceae</taxon>
        <taxon>Sarocladium</taxon>
    </lineage>
</organism>
<keyword evidence="1" id="KW-0472">Membrane</keyword>
<sequence length="280" mass="30224">MFGRSACRSMRCIGSATTRQAVQRCERRGFADAATSQSKTETPRKGGFGKLLGLTLYGSVFAVIGAGAMWKSMTANNMGFLSDADSLRAFTPAEADAEAQKAESTINNHPLVKALRADPTYRESRPHMKMPEAYRARSLTGGALLGPRKVPIPPYQWLAPEGKAMTAITYVGEDLCGHPGIVHGGFLATMLDEGLARCCFEALPHKIGVTANLNIDYRKPTPAGSFLVLRAETIKVEGRKAWVKGHIELLAAPGEKPTILAEATALYISPKYAAMMPRIQ</sequence>
<dbReference type="SUPFAM" id="SSF54637">
    <property type="entry name" value="Thioesterase/thiol ester dehydrase-isomerase"/>
    <property type="match status" value="1"/>
</dbReference>
<dbReference type="InterPro" id="IPR029069">
    <property type="entry name" value="HotDog_dom_sf"/>
</dbReference>
<dbReference type="InterPro" id="IPR006683">
    <property type="entry name" value="Thioestr_dom"/>
</dbReference>
<keyword evidence="4" id="KW-1185">Reference proteome</keyword>
<accession>A0AA39GB45</accession>
<evidence type="ECO:0000313" key="3">
    <source>
        <dbReference type="EMBL" id="KAK0383304.1"/>
    </source>
</evidence>
<dbReference type="Gene3D" id="3.10.129.10">
    <property type="entry name" value="Hotdog Thioesterase"/>
    <property type="match status" value="1"/>
</dbReference>
<protein>
    <recommendedName>
        <fullName evidence="2">Thioesterase domain-containing protein</fullName>
    </recommendedName>
</protein>
<dbReference type="Pfam" id="PF03061">
    <property type="entry name" value="4HBT"/>
    <property type="match status" value="1"/>
</dbReference>
<dbReference type="PANTHER" id="PTHR47260">
    <property type="entry name" value="UPF0644 PROTEIN PB2B4.06"/>
    <property type="match status" value="1"/>
</dbReference>
<dbReference type="EMBL" id="JAPDFR010000009">
    <property type="protein sequence ID" value="KAK0383304.1"/>
    <property type="molecule type" value="Genomic_DNA"/>
</dbReference>
<dbReference type="InterPro" id="IPR052061">
    <property type="entry name" value="PTE-AB_protein"/>
</dbReference>
<dbReference type="CDD" id="cd03443">
    <property type="entry name" value="PaaI_thioesterase"/>
    <property type="match status" value="1"/>
</dbReference>
<name>A0AA39GB45_SARSR</name>
<feature type="transmembrane region" description="Helical" evidence="1">
    <location>
        <begin position="51"/>
        <end position="70"/>
    </location>
</feature>
<dbReference type="PANTHER" id="PTHR47260:SF7">
    <property type="entry name" value="THIOESTERASE FAMILY PROTEIN (AFU_ORTHOLOGUE AFUA_1G10800)"/>
    <property type="match status" value="1"/>
</dbReference>
<proteinExistence type="predicted"/>
<evidence type="ECO:0000313" key="4">
    <source>
        <dbReference type="Proteomes" id="UP001175261"/>
    </source>
</evidence>
<evidence type="ECO:0000259" key="2">
    <source>
        <dbReference type="Pfam" id="PF03061"/>
    </source>
</evidence>
<comment type="caution">
    <text evidence="3">The sequence shown here is derived from an EMBL/GenBank/DDBJ whole genome shotgun (WGS) entry which is preliminary data.</text>
</comment>
<reference evidence="3" key="1">
    <citation type="submission" date="2022-10" db="EMBL/GenBank/DDBJ databases">
        <title>Determination and structural analysis of whole genome sequence of Sarocladium strictum F4-1.</title>
        <authorList>
            <person name="Hu L."/>
            <person name="Jiang Y."/>
        </authorList>
    </citation>
    <scope>NUCLEOTIDE SEQUENCE</scope>
    <source>
        <strain evidence="3">F4-1</strain>
    </source>
</reference>